<dbReference type="OrthoDB" id="9882264at2"/>
<dbReference type="AlphaFoldDB" id="A0A0N8HKM8"/>
<protein>
    <submittedName>
        <fullName evidence="1">Uncharacterized protein</fullName>
    </submittedName>
</protein>
<name>A0A0N8HKM8_9GAMM</name>
<dbReference type="RefSeq" id="WP_054551978.1">
    <property type="nucleotide sequence ID" value="NZ_LJTC01000003.1"/>
</dbReference>
<sequence length="180" mass="20314">MFRSGFYLLIAILSGTLSANEKAYYLHESNVAFHVAVESLSDAVLAIEGQNGLIFNSRWIFGEIGTPIADICEGQQSADFELGCDSISSRAVESHYGFPQYSQIALYFRPNLIVNGLKLIEASVKNNEIALLVFEDDNTKELFFVRKHQLIDIISKKLTKKEFKQKRDRLEDDAIYPNKG</sequence>
<organism evidence="1 2">
    <name type="scientific">Pseudoalteromonas lipolytica</name>
    <dbReference type="NCBI Taxonomy" id="570156"/>
    <lineage>
        <taxon>Bacteria</taxon>
        <taxon>Pseudomonadati</taxon>
        <taxon>Pseudomonadota</taxon>
        <taxon>Gammaproteobacteria</taxon>
        <taxon>Alteromonadales</taxon>
        <taxon>Pseudoalteromonadaceae</taxon>
        <taxon>Pseudoalteromonas</taxon>
    </lineage>
</organism>
<dbReference type="Proteomes" id="UP000050378">
    <property type="component" value="Unassembled WGS sequence"/>
</dbReference>
<evidence type="ECO:0000313" key="2">
    <source>
        <dbReference type="Proteomes" id="UP000050378"/>
    </source>
</evidence>
<dbReference type="EMBL" id="LJTC01000003">
    <property type="protein sequence ID" value="KPM84320.1"/>
    <property type="molecule type" value="Genomic_DNA"/>
</dbReference>
<gene>
    <name evidence="1" type="ORF">AOG27_05325</name>
</gene>
<proteinExistence type="predicted"/>
<comment type="caution">
    <text evidence="1">The sequence shown here is derived from an EMBL/GenBank/DDBJ whole genome shotgun (WGS) entry which is preliminary data.</text>
</comment>
<accession>A0A0N8HKM8</accession>
<reference evidence="1 2" key="1">
    <citation type="submission" date="2015-09" db="EMBL/GenBank/DDBJ databases">
        <title>Draft Genome Sequence of Pseudoalteromonas lipolytica UCD-48B.</title>
        <authorList>
            <person name="Krusor M."/>
            <person name="Coil D.A."/>
            <person name="Lang J.M."/>
            <person name="Eisen J.A."/>
            <person name="Alexiev A."/>
        </authorList>
    </citation>
    <scope>NUCLEOTIDE SEQUENCE [LARGE SCALE GENOMIC DNA]</scope>
    <source>
        <strain evidence="1 2">UCD-48B</strain>
    </source>
</reference>
<evidence type="ECO:0000313" key="1">
    <source>
        <dbReference type="EMBL" id="KPM84320.1"/>
    </source>
</evidence>
<dbReference type="PATRIC" id="fig|570156.3.peg.2046"/>